<comment type="caution">
    <text evidence="1">The sequence shown here is derived from an EMBL/GenBank/DDBJ whole genome shotgun (WGS) entry which is preliminary data.</text>
</comment>
<organism evidence="1 2">
    <name type="scientific">Natronospira proteinivora</name>
    <dbReference type="NCBI Taxonomy" id="1807133"/>
    <lineage>
        <taxon>Bacteria</taxon>
        <taxon>Pseudomonadati</taxon>
        <taxon>Pseudomonadota</taxon>
        <taxon>Gammaproteobacteria</taxon>
        <taxon>Natronospirales</taxon>
        <taxon>Natronospiraceae</taxon>
        <taxon>Natronospira</taxon>
    </lineage>
</organism>
<proteinExistence type="predicted"/>
<dbReference type="EMBL" id="JALJYF010000002">
    <property type="protein sequence ID" value="MCP1727690.1"/>
    <property type="molecule type" value="Genomic_DNA"/>
</dbReference>
<protein>
    <submittedName>
        <fullName evidence="1">Uncharacterized protein</fullName>
    </submittedName>
</protein>
<reference evidence="1 2" key="1">
    <citation type="submission" date="2022-03" db="EMBL/GenBank/DDBJ databases">
        <title>Genomic Encyclopedia of Type Strains, Phase III (KMG-III): the genomes of soil and plant-associated and newly described type strains.</title>
        <authorList>
            <person name="Whitman W."/>
        </authorList>
    </citation>
    <scope>NUCLEOTIDE SEQUENCE [LARGE SCALE GENOMIC DNA]</scope>
    <source>
        <strain evidence="1 2">BSker1</strain>
    </source>
</reference>
<dbReference type="RefSeq" id="WP_253448304.1">
    <property type="nucleotide sequence ID" value="NZ_JALJYF010000002.1"/>
</dbReference>
<accession>A0ABT1G9V6</accession>
<sequence>MIRTLRGWTAVSLLLFANGLLAESWQLTLDEWSRPRSGEVVMEMPAVADAVLAWHGDSEQALEVVYPGGEQGEIWASELRGWLVALGVDASAIRLQAGAPSEDQVVLRIR</sequence>
<name>A0ABT1G9V6_9GAMM</name>
<keyword evidence="2" id="KW-1185">Reference proteome</keyword>
<evidence type="ECO:0000313" key="2">
    <source>
        <dbReference type="Proteomes" id="UP001523550"/>
    </source>
</evidence>
<evidence type="ECO:0000313" key="1">
    <source>
        <dbReference type="EMBL" id="MCP1727690.1"/>
    </source>
</evidence>
<dbReference type="Proteomes" id="UP001523550">
    <property type="component" value="Unassembled WGS sequence"/>
</dbReference>
<gene>
    <name evidence="1" type="ORF">J2T60_001690</name>
</gene>